<evidence type="ECO:0000313" key="2">
    <source>
        <dbReference type="EMBL" id="BDZ59772.1"/>
    </source>
</evidence>
<protein>
    <submittedName>
        <fullName evidence="2">Uncharacterized protein</fullName>
    </submittedName>
</protein>
<reference evidence="2" key="2">
    <citation type="submission" date="2023-02" db="EMBL/GenBank/DDBJ databases">
        <authorList>
            <person name="Sun Q."/>
            <person name="Mori K."/>
        </authorList>
    </citation>
    <scope>NUCLEOTIDE SEQUENCE</scope>
    <source>
        <strain evidence="2">NBRC 110608</strain>
    </source>
</reference>
<reference evidence="2" key="1">
    <citation type="journal article" date="2014" name="Int. J. Syst. Evol. Microbiol.">
        <title>Complete genome of a new Firmicutes species belonging to the dominant human colonic microbiota ('Ruminococcus bicirculans') reveals two chromosomes and a selective capacity to utilize plant glucans.</title>
        <authorList>
            <consortium name="NISC Comparative Sequencing Program"/>
            <person name="Wegmann U."/>
            <person name="Louis P."/>
            <person name="Goesmann A."/>
            <person name="Henrissat B."/>
            <person name="Duncan S.H."/>
            <person name="Flint H.J."/>
        </authorList>
    </citation>
    <scope>NUCLEOTIDE SEQUENCE</scope>
    <source>
        <strain evidence="2">NBRC 110608</strain>
    </source>
</reference>
<gene>
    <name evidence="2" type="ORF">GCM10025872_34290</name>
</gene>
<organism evidence="2">
    <name type="scientific">Barrientosiimonas endolithica</name>
    <dbReference type="NCBI Taxonomy" id="1535208"/>
    <lineage>
        <taxon>Bacteria</taxon>
        <taxon>Bacillati</taxon>
        <taxon>Actinomycetota</taxon>
        <taxon>Actinomycetes</taxon>
        <taxon>Micrococcales</taxon>
        <taxon>Dermacoccaceae</taxon>
        <taxon>Barrientosiimonas</taxon>
    </lineage>
</organism>
<sequence length="84" mass="8595">MTSRHGEARREPGLASAFGGSHTSAPALLLMLALGMLLLGYAGQGLSGEPSWGLTITYVAMVVAALALLAGCATGALRRLRERG</sequence>
<keyword evidence="1" id="KW-0812">Transmembrane</keyword>
<evidence type="ECO:0000256" key="1">
    <source>
        <dbReference type="SAM" id="Phobius"/>
    </source>
</evidence>
<keyword evidence="1" id="KW-1133">Transmembrane helix</keyword>
<proteinExistence type="predicted"/>
<dbReference type="EMBL" id="AP027735">
    <property type="protein sequence ID" value="BDZ59772.1"/>
    <property type="molecule type" value="Genomic_DNA"/>
</dbReference>
<accession>A0ABM8HFK3</accession>
<feature type="transmembrane region" description="Helical" evidence="1">
    <location>
        <begin position="55"/>
        <end position="77"/>
    </location>
</feature>
<name>A0ABM8HFK3_9MICO</name>
<keyword evidence="1" id="KW-0472">Membrane</keyword>